<organism evidence="1 2">
    <name type="scientific">Pleurodeles waltl</name>
    <name type="common">Iberian ribbed newt</name>
    <dbReference type="NCBI Taxonomy" id="8319"/>
    <lineage>
        <taxon>Eukaryota</taxon>
        <taxon>Metazoa</taxon>
        <taxon>Chordata</taxon>
        <taxon>Craniata</taxon>
        <taxon>Vertebrata</taxon>
        <taxon>Euteleostomi</taxon>
        <taxon>Amphibia</taxon>
        <taxon>Batrachia</taxon>
        <taxon>Caudata</taxon>
        <taxon>Salamandroidea</taxon>
        <taxon>Salamandridae</taxon>
        <taxon>Pleurodelinae</taxon>
        <taxon>Pleurodeles</taxon>
    </lineage>
</organism>
<sequence>MSVIQRGDGDHNALKLEMMGSFEPYPADGKFSLLKNAVLSNNKAALKWEYVQAHPKILEQVYANVGNALEQLNTLHDEDVASNLIINIHEDLFAVMMCSKNRNRVE</sequence>
<dbReference type="AlphaFoldDB" id="A0AAV7LRU2"/>
<dbReference type="Proteomes" id="UP001066276">
    <property type="component" value="Chromosome 11"/>
</dbReference>
<keyword evidence="2" id="KW-1185">Reference proteome</keyword>
<reference evidence="1" key="1">
    <citation type="journal article" date="2022" name="bioRxiv">
        <title>Sequencing and chromosome-scale assembly of the giantPleurodeles waltlgenome.</title>
        <authorList>
            <person name="Brown T."/>
            <person name="Elewa A."/>
            <person name="Iarovenko S."/>
            <person name="Subramanian E."/>
            <person name="Araus A.J."/>
            <person name="Petzold A."/>
            <person name="Susuki M."/>
            <person name="Suzuki K.-i.T."/>
            <person name="Hayashi T."/>
            <person name="Toyoda A."/>
            <person name="Oliveira C."/>
            <person name="Osipova E."/>
            <person name="Leigh N.D."/>
            <person name="Simon A."/>
            <person name="Yun M.H."/>
        </authorList>
    </citation>
    <scope>NUCLEOTIDE SEQUENCE</scope>
    <source>
        <strain evidence="1">20211129_DDA</strain>
        <tissue evidence="1">Liver</tissue>
    </source>
</reference>
<proteinExistence type="predicted"/>
<evidence type="ECO:0000313" key="1">
    <source>
        <dbReference type="EMBL" id="KAJ1093743.1"/>
    </source>
</evidence>
<evidence type="ECO:0000313" key="2">
    <source>
        <dbReference type="Proteomes" id="UP001066276"/>
    </source>
</evidence>
<dbReference type="EMBL" id="JANPWB010000015">
    <property type="protein sequence ID" value="KAJ1093743.1"/>
    <property type="molecule type" value="Genomic_DNA"/>
</dbReference>
<gene>
    <name evidence="1" type="ORF">NDU88_006835</name>
</gene>
<protein>
    <submittedName>
        <fullName evidence="1">Uncharacterized protein</fullName>
    </submittedName>
</protein>
<comment type="caution">
    <text evidence="1">The sequence shown here is derived from an EMBL/GenBank/DDBJ whole genome shotgun (WGS) entry which is preliminary data.</text>
</comment>
<accession>A0AAV7LRU2</accession>
<name>A0AAV7LRU2_PLEWA</name>